<keyword evidence="4" id="KW-1185">Reference proteome</keyword>
<dbReference type="InterPro" id="IPR007138">
    <property type="entry name" value="ABM_dom"/>
</dbReference>
<gene>
    <name evidence="3" type="ORF">GmarT_02130</name>
</gene>
<dbReference type="GeneID" id="98644911"/>
<evidence type="ECO:0000313" key="3">
    <source>
        <dbReference type="EMBL" id="QEG14378.1"/>
    </source>
</evidence>
<feature type="domain" description="ABM" evidence="2">
    <location>
        <begin position="4"/>
        <end position="78"/>
    </location>
</feature>
<dbReference type="Pfam" id="PF03992">
    <property type="entry name" value="ABM"/>
    <property type="match status" value="1"/>
</dbReference>
<dbReference type="InterPro" id="IPR011008">
    <property type="entry name" value="Dimeric_a/b-barrel"/>
</dbReference>
<evidence type="ECO:0000313" key="4">
    <source>
        <dbReference type="Proteomes" id="UP000322887"/>
    </source>
</evidence>
<dbReference type="SUPFAM" id="SSF54909">
    <property type="entry name" value="Dimeric alpha+beta barrel"/>
    <property type="match status" value="1"/>
</dbReference>
<dbReference type="RefSeq" id="WP_149302390.1">
    <property type="nucleotide sequence ID" value="NZ_CP036353.1"/>
</dbReference>
<feature type="transmembrane region" description="Helical" evidence="1">
    <location>
        <begin position="143"/>
        <end position="166"/>
    </location>
</feature>
<keyword evidence="1" id="KW-0812">Transmembrane</keyword>
<dbReference type="InterPro" id="IPR038762">
    <property type="entry name" value="ABM_predict"/>
</dbReference>
<protein>
    <recommendedName>
        <fullName evidence="2">ABM domain-containing protein</fullName>
    </recommendedName>
</protein>
<dbReference type="PANTHER" id="PTHR40057:SF1">
    <property type="entry name" value="SLR1162 PROTEIN"/>
    <property type="match status" value="1"/>
</dbReference>
<organism evidence="3 4">
    <name type="scientific">Gimesia maris</name>
    <dbReference type="NCBI Taxonomy" id="122"/>
    <lineage>
        <taxon>Bacteria</taxon>
        <taxon>Pseudomonadati</taxon>
        <taxon>Planctomycetota</taxon>
        <taxon>Planctomycetia</taxon>
        <taxon>Planctomycetales</taxon>
        <taxon>Planctomycetaceae</taxon>
        <taxon>Gimesia</taxon>
    </lineage>
</organism>
<proteinExistence type="predicted"/>
<dbReference type="Gene3D" id="3.30.70.100">
    <property type="match status" value="1"/>
</dbReference>
<keyword evidence="1" id="KW-0472">Membrane</keyword>
<evidence type="ECO:0000256" key="1">
    <source>
        <dbReference type="SAM" id="Phobius"/>
    </source>
</evidence>
<reference evidence="3 4" key="1">
    <citation type="submission" date="2019-08" db="EMBL/GenBank/DDBJ databases">
        <title>Deep-cultivation of Planctomycetes and their phenomic and genomic characterization uncovers novel biology.</title>
        <authorList>
            <person name="Wiegand S."/>
            <person name="Jogler M."/>
            <person name="Boedeker C."/>
            <person name="Pinto D."/>
            <person name="Vollmers J."/>
            <person name="Rivas-Marin E."/>
            <person name="Kohn T."/>
            <person name="Peeters S.H."/>
            <person name="Heuer A."/>
            <person name="Rast P."/>
            <person name="Oberbeckmann S."/>
            <person name="Bunk B."/>
            <person name="Jeske O."/>
            <person name="Meyerdierks A."/>
            <person name="Storesund J.E."/>
            <person name="Kallscheuer N."/>
            <person name="Luecker S."/>
            <person name="Lage O.M."/>
            <person name="Pohl T."/>
            <person name="Merkel B.J."/>
            <person name="Hornburger P."/>
            <person name="Mueller R.-W."/>
            <person name="Bruemmer F."/>
            <person name="Labrenz M."/>
            <person name="Spormann A.M."/>
            <person name="Op den Camp H."/>
            <person name="Overmann J."/>
            <person name="Amann R."/>
            <person name="Jetten M.S.M."/>
            <person name="Mascher T."/>
            <person name="Medema M.H."/>
            <person name="Devos D.P."/>
            <person name="Kaster A.-K."/>
            <person name="Ovreas L."/>
            <person name="Rohde M."/>
            <person name="Galperin M.Y."/>
            <person name="Jogler C."/>
        </authorList>
    </citation>
    <scope>NUCLEOTIDE SEQUENCE [LARGE SCALE GENOMIC DNA]</scope>
    <source>
        <strain evidence="3 4">DSM 8797</strain>
    </source>
</reference>
<dbReference type="EMBL" id="CP042910">
    <property type="protein sequence ID" value="QEG14378.1"/>
    <property type="molecule type" value="Genomic_DNA"/>
</dbReference>
<feature type="transmembrane region" description="Helical" evidence="1">
    <location>
        <begin position="116"/>
        <end position="137"/>
    </location>
</feature>
<accession>A0ABX5YF91</accession>
<keyword evidence="1" id="KW-1133">Transmembrane helix</keyword>
<name>A0ABX5YF91_9PLAN</name>
<dbReference type="Proteomes" id="UP000322887">
    <property type="component" value="Chromosome"/>
</dbReference>
<dbReference type="PANTHER" id="PTHR40057">
    <property type="entry name" value="SLR1162 PROTEIN"/>
    <property type="match status" value="1"/>
</dbReference>
<sequence length="186" mass="21158">MSVVHVAVTRNVRLGMEEQFDAKLLSFIRESMSSEGVLGVHILRPAPQTGSREYGVLRTFESEEAAEKFYASDLFHLWLDDAEPLVEGEPVHRRLTGLEAFFRSGRGAMPPRWKMACLTFLGVFPAVLFWSTVLLPVLEGQHWLVFSMAVNVCVVVTLTWFVMPFITKIFHPWLQTGHAERISIPR</sequence>
<evidence type="ECO:0000259" key="2">
    <source>
        <dbReference type="Pfam" id="PF03992"/>
    </source>
</evidence>